<keyword evidence="7 9" id="KW-0472">Membrane</keyword>
<proteinExistence type="inferred from homology"/>
<keyword evidence="11" id="KW-1185">Reference proteome</keyword>
<feature type="transmembrane region" description="Helical" evidence="9">
    <location>
        <begin position="68"/>
        <end position="87"/>
    </location>
</feature>
<evidence type="ECO:0000256" key="1">
    <source>
        <dbReference type="ARBA" id="ARBA00004141"/>
    </source>
</evidence>
<evidence type="ECO:0000256" key="6">
    <source>
        <dbReference type="ARBA" id="ARBA00023065"/>
    </source>
</evidence>
<evidence type="ECO:0000256" key="7">
    <source>
        <dbReference type="ARBA" id="ARBA00023136"/>
    </source>
</evidence>
<dbReference type="EMBL" id="JAGMVS010000045">
    <property type="protein sequence ID" value="MCM2437022.1"/>
    <property type="molecule type" value="Genomic_DNA"/>
</dbReference>
<gene>
    <name evidence="9 10" type="primary">mscL</name>
    <name evidence="10" type="ORF">KAK10_03625</name>
</gene>
<dbReference type="SUPFAM" id="SSF81330">
    <property type="entry name" value="Gated mechanosensitive channel"/>
    <property type="match status" value="1"/>
</dbReference>
<dbReference type="Pfam" id="PF01741">
    <property type="entry name" value="MscL"/>
    <property type="match status" value="1"/>
</dbReference>
<dbReference type="InterPro" id="IPR036019">
    <property type="entry name" value="MscL_channel"/>
</dbReference>
<dbReference type="InterPro" id="IPR037673">
    <property type="entry name" value="MSC/AndL"/>
</dbReference>
<evidence type="ECO:0000313" key="11">
    <source>
        <dbReference type="Proteomes" id="UP001057481"/>
    </source>
</evidence>
<protein>
    <recommendedName>
        <fullName evidence="9">Large-conductance mechanosensitive channel</fullName>
    </recommendedName>
</protein>
<evidence type="ECO:0000313" key="10">
    <source>
        <dbReference type="EMBL" id="MCM2437022.1"/>
    </source>
</evidence>
<comment type="caution">
    <text evidence="10">The sequence shown here is derived from an EMBL/GenBank/DDBJ whole genome shotgun (WGS) entry which is preliminary data.</text>
</comment>
<organism evidence="10 11">
    <name type="scientific">Periweissella beninensis</name>
    <dbReference type="NCBI Taxonomy" id="504936"/>
    <lineage>
        <taxon>Bacteria</taxon>
        <taxon>Bacillati</taxon>
        <taxon>Bacillota</taxon>
        <taxon>Bacilli</taxon>
        <taxon>Lactobacillales</taxon>
        <taxon>Lactobacillaceae</taxon>
        <taxon>Periweissella</taxon>
    </lineage>
</organism>
<keyword evidence="3 9" id="KW-1003">Cell membrane</keyword>
<keyword evidence="6 9" id="KW-0406">Ion transport</keyword>
<evidence type="ECO:0000256" key="5">
    <source>
        <dbReference type="ARBA" id="ARBA00022989"/>
    </source>
</evidence>
<dbReference type="PANTHER" id="PTHR30266">
    <property type="entry name" value="MECHANOSENSITIVE CHANNEL MSCL"/>
    <property type="match status" value="1"/>
</dbReference>
<evidence type="ECO:0000256" key="2">
    <source>
        <dbReference type="ARBA" id="ARBA00022448"/>
    </source>
</evidence>
<dbReference type="HAMAP" id="MF_00115">
    <property type="entry name" value="MscL"/>
    <property type="match status" value="1"/>
</dbReference>
<comment type="function">
    <text evidence="9">Channel that opens in response to stretch forces in the membrane lipid bilayer. May participate in the regulation of osmotic pressure changes within the cell.</text>
</comment>
<comment type="similarity">
    <text evidence="9">Belongs to the MscL family.</text>
</comment>
<evidence type="ECO:0000256" key="8">
    <source>
        <dbReference type="ARBA" id="ARBA00023303"/>
    </source>
</evidence>
<dbReference type="PRINTS" id="PR01264">
    <property type="entry name" value="MECHCHANNEL"/>
</dbReference>
<dbReference type="InterPro" id="IPR001185">
    <property type="entry name" value="MS_channel"/>
</dbReference>
<keyword evidence="5 9" id="KW-1133">Transmembrane helix</keyword>
<dbReference type="RefSeq" id="WP_205144185.1">
    <property type="nucleotide sequence ID" value="NZ_JAFBDN010000023.1"/>
</dbReference>
<keyword evidence="4 9" id="KW-0812">Transmembrane</keyword>
<keyword evidence="8 9" id="KW-0407">Ion channel</keyword>
<keyword evidence="2 9" id="KW-0813">Transport</keyword>
<dbReference type="Proteomes" id="UP001057481">
    <property type="component" value="Unassembled WGS sequence"/>
</dbReference>
<name>A0ABT0VGP7_9LACO</name>
<accession>A0ABT0VGP7</accession>
<evidence type="ECO:0000256" key="4">
    <source>
        <dbReference type="ARBA" id="ARBA00022692"/>
    </source>
</evidence>
<dbReference type="PANTHER" id="PTHR30266:SF2">
    <property type="entry name" value="LARGE-CONDUCTANCE MECHANOSENSITIVE CHANNEL"/>
    <property type="match status" value="1"/>
</dbReference>
<evidence type="ECO:0000256" key="3">
    <source>
        <dbReference type="ARBA" id="ARBA00022475"/>
    </source>
</evidence>
<sequence length="122" mass="13642">MLEEFKTFLLRGNILDLSIGVIIGSALTAVVKALSVGLIMPLVNLFMFKIDLSALTYTFGKVSFKFGLVLQALISFIITGFVLFMIVKAVNKFFRKQAPEEAVVQNVELETLQEIRDLLKNK</sequence>
<reference evidence="10" key="1">
    <citation type="submission" date="2021-04" db="EMBL/GenBank/DDBJ databases">
        <title>Taxonomic assessment of Weissella genus.</title>
        <authorList>
            <person name="Fanelli F."/>
            <person name="Chieffi D."/>
            <person name="Dell'Aquila A."/>
            <person name="Gyu-Sung C."/>
            <person name="Franz C.M.A.P."/>
            <person name="Fusco V."/>
        </authorList>
    </citation>
    <scope>NUCLEOTIDE SEQUENCE</scope>
    <source>
        <strain evidence="10">LMG 25373</strain>
    </source>
</reference>
<comment type="subunit">
    <text evidence="9">Homopentamer.</text>
</comment>
<comment type="subcellular location">
    <subcellularLocation>
        <location evidence="9">Cell membrane</location>
        <topology evidence="9">Multi-pass membrane protein</topology>
    </subcellularLocation>
    <subcellularLocation>
        <location evidence="1">Membrane</location>
        <topology evidence="1">Multi-pass membrane protein</topology>
    </subcellularLocation>
</comment>
<feature type="transmembrane region" description="Helical" evidence="9">
    <location>
        <begin position="21"/>
        <end position="48"/>
    </location>
</feature>
<dbReference type="Gene3D" id="1.10.1200.120">
    <property type="entry name" value="Large-conductance mechanosensitive channel, MscL, domain 1"/>
    <property type="match status" value="1"/>
</dbReference>
<evidence type="ECO:0000256" key="9">
    <source>
        <dbReference type="HAMAP-Rule" id="MF_00115"/>
    </source>
</evidence>
<dbReference type="NCBIfam" id="TIGR00220">
    <property type="entry name" value="mscL"/>
    <property type="match status" value="1"/>
</dbReference>